<reference evidence="3 4" key="1">
    <citation type="submission" date="2012-08" db="EMBL/GenBank/DDBJ databases">
        <title>Whole genome shotgun sequence of Kineosphaera limosa NBRC 100340.</title>
        <authorList>
            <person name="Yoshida I."/>
            <person name="Isaki S."/>
            <person name="Hosoyama A."/>
            <person name="Tsuchikane K."/>
            <person name="Katsumata H."/>
            <person name="Ando Y."/>
            <person name="Ohji S."/>
            <person name="Hamada M."/>
            <person name="Tamura T."/>
            <person name="Yamazoe A."/>
            <person name="Yamazaki S."/>
            <person name="Fujita N."/>
        </authorList>
    </citation>
    <scope>NUCLEOTIDE SEQUENCE [LARGE SCALE GENOMIC DNA]</scope>
    <source>
        <strain evidence="3 4">NBRC 100340</strain>
    </source>
</reference>
<dbReference type="STRING" id="1184609.KILIM_002_00320"/>
<dbReference type="RefSeq" id="WP_006590608.1">
    <property type="nucleotide sequence ID" value="NZ_BAHD01000002.1"/>
</dbReference>
<feature type="transmembrane region" description="Helical" evidence="2">
    <location>
        <begin position="103"/>
        <end position="121"/>
    </location>
</feature>
<dbReference type="OrthoDB" id="116480at2"/>
<feature type="compositionally biased region" description="Low complexity" evidence="1">
    <location>
        <begin position="24"/>
        <end position="46"/>
    </location>
</feature>
<feature type="transmembrane region" description="Helical" evidence="2">
    <location>
        <begin position="217"/>
        <end position="240"/>
    </location>
</feature>
<organism evidence="3 4">
    <name type="scientific">Kineosphaera limosa NBRC 100340</name>
    <dbReference type="NCBI Taxonomy" id="1184609"/>
    <lineage>
        <taxon>Bacteria</taxon>
        <taxon>Bacillati</taxon>
        <taxon>Actinomycetota</taxon>
        <taxon>Actinomycetes</taxon>
        <taxon>Micrococcales</taxon>
        <taxon>Dermatophilaceae</taxon>
        <taxon>Kineosphaera</taxon>
    </lineage>
</organism>
<feature type="transmembrane region" description="Helical" evidence="2">
    <location>
        <begin position="79"/>
        <end position="97"/>
    </location>
</feature>
<keyword evidence="2" id="KW-0472">Membrane</keyword>
<protein>
    <recommendedName>
        <fullName evidence="5">Integral membrane protein</fullName>
    </recommendedName>
</protein>
<accession>K6W4J0</accession>
<dbReference type="Proteomes" id="UP000008366">
    <property type="component" value="Unassembled WGS sequence"/>
</dbReference>
<keyword evidence="2" id="KW-1133">Transmembrane helix</keyword>
<evidence type="ECO:0000313" key="4">
    <source>
        <dbReference type="Proteomes" id="UP000008366"/>
    </source>
</evidence>
<feature type="transmembrane region" description="Helical" evidence="2">
    <location>
        <begin position="155"/>
        <end position="177"/>
    </location>
</feature>
<feature type="region of interest" description="Disordered" evidence="1">
    <location>
        <begin position="1"/>
        <end position="53"/>
    </location>
</feature>
<evidence type="ECO:0000256" key="1">
    <source>
        <dbReference type="SAM" id="MobiDB-lite"/>
    </source>
</evidence>
<dbReference type="PANTHER" id="PTHR41282">
    <property type="entry name" value="CONSERVED TRANSMEMBRANE PROTEIN-RELATED"/>
    <property type="match status" value="1"/>
</dbReference>
<gene>
    <name evidence="3" type="ORF">KILIM_002_00320</name>
</gene>
<evidence type="ECO:0000313" key="3">
    <source>
        <dbReference type="EMBL" id="GAB94075.1"/>
    </source>
</evidence>
<sequence>MSNPVFDRIDKVSSSGGYATFDSRGQAPRQTPQQGQPQYGQYGQPQDMSSQQLNDMYNQPSASAVQAGRVTVDDVVMKALGLFGIMLVVACAVAFVVPAMSPVIILPAILGSLGLGLFIAFKKTISVPLIVAYAVFQGLLVGSVTTVYGNRFGDQLITTAVVATLSVFVAMFAGWKFGLVKVTSKSRRIFTLAIFGYLIFAVANFVAAWAFGANEGWGFFGFGSPISIGISILAVGLASYSLAMDFDSIDRAVEAQLPQQYSWLLAHGLLVTVVWLYLEILRLLAQLQGRD</sequence>
<evidence type="ECO:0008006" key="5">
    <source>
        <dbReference type="Google" id="ProtNLM"/>
    </source>
</evidence>
<dbReference type="PANTHER" id="PTHR41282:SF1">
    <property type="entry name" value="CONSERVED TRANSMEMBRANE PROTEIN-RELATED"/>
    <property type="match status" value="1"/>
</dbReference>
<keyword evidence="4" id="KW-1185">Reference proteome</keyword>
<dbReference type="Pfam" id="PF12811">
    <property type="entry name" value="BaxI_1"/>
    <property type="match status" value="1"/>
</dbReference>
<feature type="transmembrane region" description="Helical" evidence="2">
    <location>
        <begin position="128"/>
        <end position="149"/>
    </location>
</feature>
<dbReference type="InterPro" id="IPR010539">
    <property type="entry name" value="BaxI_1-like"/>
</dbReference>
<feature type="transmembrane region" description="Helical" evidence="2">
    <location>
        <begin position="189"/>
        <end position="211"/>
    </location>
</feature>
<name>K6W4J0_9MICO</name>
<dbReference type="eggNOG" id="COG4760">
    <property type="taxonomic scope" value="Bacteria"/>
</dbReference>
<dbReference type="AlphaFoldDB" id="K6W4J0"/>
<proteinExistence type="predicted"/>
<feature type="transmembrane region" description="Helical" evidence="2">
    <location>
        <begin position="261"/>
        <end position="278"/>
    </location>
</feature>
<evidence type="ECO:0000256" key="2">
    <source>
        <dbReference type="SAM" id="Phobius"/>
    </source>
</evidence>
<comment type="caution">
    <text evidence="3">The sequence shown here is derived from an EMBL/GenBank/DDBJ whole genome shotgun (WGS) entry which is preliminary data.</text>
</comment>
<dbReference type="EMBL" id="BAHD01000002">
    <property type="protein sequence ID" value="GAB94075.1"/>
    <property type="molecule type" value="Genomic_DNA"/>
</dbReference>
<keyword evidence="2" id="KW-0812">Transmembrane</keyword>